<evidence type="ECO:0000256" key="1">
    <source>
        <dbReference type="ARBA" id="ARBA00006964"/>
    </source>
</evidence>
<proteinExistence type="inferred from homology"/>
<evidence type="ECO:0000313" key="6">
    <source>
        <dbReference type="Proteomes" id="UP001172738"/>
    </source>
</evidence>
<keyword evidence="4" id="KW-0479">Metal-binding</keyword>
<dbReference type="SUPFAM" id="SSF102705">
    <property type="entry name" value="NIF3 (NGG1p interacting factor 3)-like"/>
    <property type="match status" value="1"/>
</dbReference>
<dbReference type="NCBIfam" id="TIGR00486">
    <property type="entry name" value="YbgI_SA1388"/>
    <property type="match status" value="1"/>
</dbReference>
<evidence type="ECO:0000313" key="5">
    <source>
        <dbReference type="EMBL" id="MDN4472555.1"/>
    </source>
</evidence>
<gene>
    <name evidence="5" type="ORF">QQX04_06065</name>
</gene>
<comment type="caution">
    <text evidence="5">The sequence shown here is derived from an EMBL/GenBank/DDBJ whole genome shotgun (WGS) entry which is preliminary data.</text>
</comment>
<dbReference type="PANTHER" id="PTHR13799:SF14">
    <property type="entry name" value="GTP CYCLOHYDROLASE 1 TYPE 2 HOMOLOG"/>
    <property type="match status" value="1"/>
</dbReference>
<comment type="similarity">
    <text evidence="1">Belongs to the GTP cyclohydrolase I type 2/NIF3 family.</text>
</comment>
<dbReference type="InterPro" id="IPR036069">
    <property type="entry name" value="DUF34/NIF3_sf"/>
</dbReference>
<evidence type="ECO:0000256" key="3">
    <source>
        <dbReference type="ARBA" id="ARBA00022112"/>
    </source>
</evidence>
<dbReference type="RefSeq" id="WP_301127226.1">
    <property type="nucleotide sequence ID" value="NZ_JAUHPV010000003.1"/>
</dbReference>
<dbReference type="Pfam" id="PF01784">
    <property type="entry name" value="DUF34_NIF3"/>
    <property type="match status" value="1"/>
</dbReference>
<dbReference type="PANTHER" id="PTHR13799">
    <property type="entry name" value="NGG1 INTERACTING FACTOR 3"/>
    <property type="match status" value="1"/>
</dbReference>
<evidence type="ECO:0000256" key="4">
    <source>
        <dbReference type="ARBA" id="ARBA00022723"/>
    </source>
</evidence>
<organism evidence="5 6">
    <name type="scientific">Demequina zhanjiangensis</name>
    <dbReference type="NCBI Taxonomy" id="3051659"/>
    <lineage>
        <taxon>Bacteria</taxon>
        <taxon>Bacillati</taxon>
        <taxon>Actinomycetota</taxon>
        <taxon>Actinomycetes</taxon>
        <taxon>Micrococcales</taxon>
        <taxon>Demequinaceae</taxon>
        <taxon>Demequina</taxon>
    </lineage>
</organism>
<keyword evidence="6" id="KW-1185">Reference proteome</keyword>
<dbReference type="EMBL" id="JAUHPV010000003">
    <property type="protein sequence ID" value="MDN4472555.1"/>
    <property type="molecule type" value="Genomic_DNA"/>
</dbReference>
<dbReference type="Gene3D" id="3.40.1390.30">
    <property type="entry name" value="NIF3 (NGG1p interacting factor 3)-like"/>
    <property type="match status" value="2"/>
</dbReference>
<dbReference type="InterPro" id="IPR002678">
    <property type="entry name" value="DUF34/NIF3"/>
</dbReference>
<sequence>MVQVSDVIAALDQRYPPRLQESWDRNGLVVGRPDAVVEKVLLAVDPVIAIVEEAVDEDCDLIFTHHPLLLRGVTSVRADTSKGAVVHELIERGIALFNAHTNADAAAGGVADALAADLGVTDTVPLVPDAEDPSLGSGRLGRLVEPMTLHQFVERAANVLPPTAHGVRVAGDLTATVETVAVLGGSGDSFLDLVRTTGADVYVTADLRHHPASEAREEALLGDGRPFLVDVAHSASEWSWLKDAATYLEETLGIETCVSTVTTDPWTARFGATGS</sequence>
<protein>
    <recommendedName>
        <fullName evidence="3">GTP cyclohydrolase 1 type 2 homolog</fullName>
    </recommendedName>
</protein>
<name>A0ABT8G093_9MICO</name>
<dbReference type="Proteomes" id="UP001172738">
    <property type="component" value="Unassembled WGS sequence"/>
</dbReference>
<reference evidence="5" key="1">
    <citation type="submission" date="2023-06" db="EMBL/GenBank/DDBJ databases">
        <title>SYSU T00b26.</title>
        <authorList>
            <person name="Gao L."/>
            <person name="Fang B.-Z."/>
            <person name="Li W.-J."/>
        </authorList>
    </citation>
    <scope>NUCLEOTIDE SEQUENCE</scope>
    <source>
        <strain evidence="5">SYSU T00b26</strain>
    </source>
</reference>
<accession>A0ABT8G093</accession>
<comment type="subunit">
    <text evidence="2">Homohexamer.</text>
</comment>
<evidence type="ECO:0000256" key="2">
    <source>
        <dbReference type="ARBA" id="ARBA00011643"/>
    </source>
</evidence>